<gene>
    <name evidence="1" type="ORF">Acor_68280</name>
</gene>
<reference evidence="1 2" key="1">
    <citation type="submission" date="2019-10" db="EMBL/GenBank/DDBJ databases">
        <title>Whole genome shotgun sequence of Acrocarpospora corrugata NBRC 13972.</title>
        <authorList>
            <person name="Ichikawa N."/>
            <person name="Kimura A."/>
            <person name="Kitahashi Y."/>
            <person name="Komaki H."/>
            <person name="Oguchi A."/>
        </authorList>
    </citation>
    <scope>NUCLEOTIDE SEQUENCE [LARGE SCALE GENOMIC DNA]</scope>
    <source>
        <strain evidence="1 2">NBRC 13972</strain>
    </source>
</reference>
<dbReference type="Gene3D" id="3.40.50.10540">
    <property type="entry name" value="Crotonobetainyl-coa:carnitine coa-transferase, domain 1"/>
    <property type="match status" value="1"/>
</dbReference>
<dbReference type="RefSeq" id="WP_155340822.1">
    <property type="nucleotide sequence ID" value="NZ_BAAABN010000031.1"/>
</dbReference>
<keyword evidence="2" id="KW-1185">Reference proteome</keyword>
<dbReference type="InterPro" id="IPR044855">
    <property type="entry name" value="CoA-Trfase_III_dom3_sf"/>
</dbReference>
<dbReference type="Gene3D" id="3.30.1540.10">
    <property type="entry name" value="formyl-coa transferase, domain 3"/>
    <property type="match status" value="1"/>
</dbReference>
<comment type="caution">
    <text evidence="1">The sequence shown here is derived from an EMBL/GenBank/DDBJ whole genome shotgun (WGS) entry which is preliminary data.</text>
</comment>
<dbReference type="GO" id="GO:0016740">
    <property type="term" value="F:transferase activity"/>
    <property type="evidence" value="ECO:0007669"/>
    <property type="project" value="UniProtKB-KW"/>
</dbReference>
<proteinExistence type="predicted"/>
<dbReference type="EMBL" id="BLAD01000086">
    <property type="protein sequence ID" value="GES04760.1"/>
    <property type="molecule type" value="Genomic_DNA"/>
</dbReference>
<dbReference type="SUPFAM" id="SSF89796">
    <property type="entry name" value="CoA-transferase family III (CaiB/BaiF)"/>
    <property type="match status" value="1"/>
</dbReference>
<accession>A0A5M3W960</accession>
<dbReference type="InterPro" id="IPR023606">
    <property type="entry name" value="CoA-Trfase_III_dom_1_sf"/>
</dbReference>
<organism evidence="1 2">
    <name type="scientific">Acrocarpospora corrugata</name>
    <dbReference type="NCBI Taxonomy" id="35763"/>
    <lineage>
        <taxon>Bacteria</taxon>
        <taxon>Bacillati</taxon>
        <taxon>Actinomycetota</taxon>
        <taxon>Actinomycetes</taxon>
        <taxon>Streptosporangiales</taxon>
        <taxon>Streptosporangiaceae</taxon>
        <taxon>Acrocarpospora</taxon>
    </lineage>
</organism>
<dbReference type="PANTHER" id="PTHR48228:SF5">
    <property type="entry name" value="ALPHA-METHYLACYL-COA RACEMASE"/>
    <property type="match status" value="1"/>
</dbReference>
<name>A0A5M3W960_9ACTN</name>
<dbReference type="Proteomes" id="UP000334990">
    <property type="component" value="Unassembled WGS sequence"/>
</dbReference>
<dbReference type="InterPro" id="IPR003673">
    <property type="entry name" value="CoA-Trfase_fam_III"/>
</dbReference>
<keyword evidence="1" id="KW-0808">Transferase</keyword>
<dbReference type="OrthoDB" id="4251672at2"/>
<dbReference type="PANTHER" id="PTHR48228">
    <property type="entry name" value="SUCCINYL-COA--D-CITRAMALATE COA-TRANSFERASE"/>
    <property type="match status" value="1"/>
</dbReference>
<dbReference type="Pfam" id="PF02515">
    <property type="entry name" value="CoA_transf_3"/>
    <property type="match status" value="1"/>
</dbReference>
<sequence>MASRPLDGIRVVTFAQLYQGPYATMLLADLGADVITVERPGTGDPARAQGALFTALNRGKRSVTLDLKQPADQEAARRLVRTADVLFEAYRPGTMARYGLGYAELSAGNPGLVYVSVSGFGQDGPYRDRAGHDLMYQAAAGLVAGLCDQRGTAFPPPDLEAGAIIGTLYAALGALTGLIGRTATGHGTHVDMSTHEALLAAQTLRFEPVLTASPAPAPGREPGYGLYRCADGLLIALGIGFEDHFWDLLCRATGLAGYERLDQAERLAESDLLVGELARVLATRTRADWQERFDRAGVPAGPVHRLGEALDDPHVTARDVVRTLSGPEPRRYVRQPLRLSAYPAHDPGPPPLLGQHTASILQELDAPAASRGGN</sequence>
<dbReference type="InterPro" id="IPR050509">
    <property type="entry name" value="CoA-transferase_III"/>
</dbReference>
<dbReference type="AlphaFoldDB" id="A0A5M3W960"/>
<evidence type="ECO:0000313" key="1">
    <source>
        <dbReference type="EMBL" id="GES04760.1"/>
    </source>
</evidence>
<evidence type="ECO:0000313" key="2">
    <source>
        <dbReference type="Proteomes" id="UP000334990"/>
    </source>
</evidence>
<protein>
    <submittedName>
        <fullName evidence="1">CoA transferase</fullName>
    </submittedName>
</protein>